<keyword evidence="2 7" id="KW-0812">Transmembrane</keyword>
<dbReference type="PANTHER" id="PTHR21382">
    <property type="entry name" value="NADH-UBIQUINONE OXIDOREDUCTASE SUBUNIT"/>
    <property type="match status" value="1"/>
</dbReference>
<dbReference type="GO" id="GO:0005743">
    <property type="term" value="C:mitochondrial inner membrane"/>
    <property type="evidence" value="ECO:0007669"/>
    <property type="project" value="UniProtKB-SubCell"/>
</dbReference>
<dbReference type="GO" id="GO:0006120">
    <property type="term" value="P:mitochondrial electron transport, NADH to ubiquinone"/>
    <property type="evidence" value="ECO:0007669"/>
    <property type="project" value="InterPro"/>
</dbReference>
<evidence type="ECO:0000256" key="4">
    <source>
        <dbReference type="ARBA" id="ARBA00022989"/>
    </source>
</evidence>
<evidence type="ECO:0000256" key="3">
    <source>
        <dbReference type="ARBA" id="ARBA00022792"/>
    </source>
</evidence>
<dbReference type="EMBL" id="JAUJLE010000287">
    <property type="protein sequence ID" value="KAK0962829.1"/>
    <property type="molecule type" value="Genomic_DNA"/>
</dbReference>
<dbReference type="InterPro" id="IPR039205">
    <property type="entry name" value="NDUFA11"/>
</dbReference>
<dbReference type="Proteomes" id="UP001175353">
    <property type="component" value="Unassembled WGS sequence"/>
</dbReference>
<protein>
    <recommendedName>
        <fullName evidence="10">NADH-ubiquinone oxidoreductase 21.3 kDa subunit</fullName>
    </recommendedName>
</protein>
<organism evidence="8 9">
    <name type="scientific">Friedmanniomyces endolithicus</name>
    <dbReference type="NCBI Taxonomy" id="329885"/>
    <lineage>
        <taxon>Eukaryota</taxon>
        <taxon>Fungi</taxon>
        <taxon>Dikarya</taxon>
        <taxon>Ascomycota</taxon>
        <taxon>Pezizomycotina</taxon>
        <taxon>Dothideomycetes</taxon>
        <taxon>Dothideomycetidae</taxon>
        <taxon>Mycosphaerellales</taxon>
        <taxon>Teratosphaeriaceae</taxon>
        <taxon>Friedmanniomyces</taxon>
    </lineage>
</organism>
<feature type="transmembrane region" description="Helical" evidence="7">
    <location>
        <begin position="132"/>
        <end position="156"/>
    </location>
</feature>
<keyword evidence="5" id="KW-0496">Mitochondrion</keyword>
<evidence type="ECO:0000256" key="1">
    <source>
        <dbReference type="ARBA" id="ARBA00004448"/>
    </source>
</evidence>
<evidence type="ECO:0000313" key="8">
    <source>
        <dbReference type="EMBL" id="KAK0962829.1"/>
    </source>
</evidence>
<dbReference type="PANTHER" id="PTHR21382:SF1">
    <property type="entry name" value="NADH DEHYDROGENASE [UBIQUINONE] 1 ALPHA SUBCOMPLEX SUBUNIT 11"/>
    <property type="match status" value="1"/>
</dbReference>
<keyword evidence="9" id="KW-1185">Reference proteome</keyword>
<evidence type="ECO:0000256" key="6">
    <source>
        <dbReference type="ARBA" id="ARBA00023136"/>
    </source>
</evidence>
<sequence>MADPQPSQDQVEELYQPKDAITAAIKATGVTGAARAFVSTIQNTLVRHNAGAWGAITRFGGTTALFGKDKRGYKCGRGGREESADTAMGGAYEFTKNASANLREKDDAYNPAVGGFFAGTLMGLRFRSPALILGYGTGLSALLFAFSFTGGTLYGYQKDPTVDEVSRKEYMRKNRRRPIEQTVNELGESAHVHAPGYEQRRAQRIKEAYGIDVPTHGASTS</sequence>
<accession>A0AAN6HE19</accession>
<keyword evidence="3" id="KW-0999">Mitochondrion inner membrane</keyword>
<dbReference type="AlphaFoldDB" id="A0AAN6HE19"/>
<comment type="subcellular location">
    <subcellularLocation>
        <location evidence="1">Mitochondrion inner membrane</location>
        <topology evidence="1">Multi-pass membrane protein</topology>
    </subcellularLocation>
</comment>
<dbReference type="GO" id="GO:0045271">
    <property type="term" value="C:respiratory chain complex I"/>
    <property type="evidence" value="ECO:0007669"/>
    <property type="project" value="InterPro"/>
</dbReference>
<proteinExistence type="predicted"/>
<evidence type="ECO:0000256" key="2">
    <source>
        <dbReference type="ARBA" id="ARBA00022692"/>
    </source>
</evidence>
<keyword evidence="4 7" id="KW-1133">Transmembrane helix</keyword>
<evidence type="ECO:0008006" key="10">
    <source>
        <dbReference type="Google" id="ProtNLM"/>
    </source>
</evidence>
<keyword evidence="6 7" id="KW-0472">Membrane</keyword>
<evidence type="ECO:0000256" key="5">
    <source>
        <dbReference type="ARBA" id="ARBA00023128"/>
    </source>
</evidence>
<evidence type="ECO:0000313" key="9">
    <source>
        <dbReference type="Proteomes" id="UP001175353"/>
    </source>
</evidence>
<reference evidence="8" key="1">
    <citation type="submission" date="2023-06" db="EMBL/GenBank/DDBJ databases">
        <title>Black Yeasts Isolated from many extreme environments.</title>
        <authorList>
            <person name="Coleine C."/>
            <person name="Stajich J.E."/>
            <person name="Selbmann L."/>
        </authorList>
    </citation>
    <scope>NUCLEOTIDE SEQUENCE</scope>
    <source>
        <strain evidence="8">CCFEE 5200</strain>
    </source>
</reference>
<evidence type="ECO:0000256" key="7">
    <source>
        <dbReference type="SAM" id="Phobius"/>
    </source>
</evidence>
<comment type="caution">
    <text evidence="8">The sequence shown here is derived from an EMBL/GenBank/DDBJ whole genome shotgun (WGS) entry which is preliminary data.</text>
</comment>
<gene>
    <name evidence="8" type="ORF">LTR91_019267</name>
</gene>
<name>A0AAN6HE19_9PEZI</name>